<sequence length="89" mass="9946">MANSSEERLARIEALVESNARSIQAMGETLGSEIADLIRVQREAESDRAELRAATLRIANLLSALDQDRPTILQRLSSIENKIDRLLEE</sequence>
<keyword evidence="2" id="KW-1185">Reference proteome</keyword>
<name>A0A8J7A794_9CYAN</name>
<dbReference type="RefSeq" id="WP_193907804.1">
    <property type="nucleotide sequence ID" value="NZ_JADEXG010000028.1"/>
</dbReference>
<reference evidence="1" key="1">
    <citation type="submission" date="2020-10" db="EMBL/GenBank/DDBJ databases">
        <authorList>
            <person name="Castelo-Branco R."/>
            <person name="Eusebio N."/>
            <person name="Adriana R."/>
            <person name="Vieira A."/>
            <person name="Brugerolle De Fraissinette N."/>
            <person name="Rezende De Castro R."/>
            <person name="Schneider M.P."/>
            <person name="Vasconcelos V."/>
            <person name="Leao P.N."/>
        </authorList>
    </citation>
    <scope>NUCLEOTIDE SEQUENCE</scope>
    <source>
        <strain evidence="1">LEGE 07310</strain>
    </source>
</reference>
<evidence type="ECO:0000313" key="1">
    <source>
        <dbReference type="EMBL" id="MBE9078197.1"/>
    </source>
</evidence>
<protein>
    <submittedName>
        <fullName evidence="1">Uncharacterized protein</fullName>
    </submittedName>
</protein>
<proteinExistence type="predicted"/>
<accession>A0A8J7A794</accession>
<comment type="caution">
    <text evidence="1">The sequence shown here is derived from an EMBL/GenBank/DDBJ whole genome shotgun (WGS) entry which is preliminary data.</text>
</comment>
<evidence type="ECO:0000313" key="2">
    <source>
        <dbReference type="Proteomes" id="UP000636505"/>
    </source>
</evidence>
<dbReference type="EMBL" id="JADEXG010000028">
    <property type="protein sequence ID" value="MBE9078197.1"/>
    <property type="molecule type" value="Genomic_DNA"/>
</dbReference>
<gene>
    <name evidence="1" type="ORF">IQ241_12995</name>
</gene>
<dbReference type="Proteomes" id="UP000636505">
    <property type="component" value="Unassembled WGS sequence"/>
</dbReference>
<organism evidence="1 2">
    <name type="scientific">Vasconcelosia minhoensis LEGE 07310</name>
    <dbReference type="NCBI Taxonomy" id="915328"/>
    <lineage>
        <taxon>Bacteria</taxon>
        <taxon>Bacillati</taxon>
        <taxon>Cyanobacteriota</taxon>
        <taxon>Cyanophyceae</taxon>
        <taxon>Nodosilineales</taxon>
        <taxon>Cymatolegaceae</taxon>
        <taxon>Vasconcelosia</taxon>
        <taxon>Vasconcelosia minhoensis</taxon>
    </lineage>
</organism>
<dbReference type="AlphaFoldDB" id="A0A8J7A794"/>